<keyword evidence="1" id="KW-0472">Membrane</keyword>
<dbReference type="Proteomes" id="UP000009309">
    <property type="component" value="Unassembled WGS sequence"/>
</dbReference>
<keyword evidence="3" id="KW-1185">Reference proteome</keyword>
<feature type="transmembrane region" description="Helical" evidence="1">
    <location>
        <begin position="66"/>
        <end position="84"/>
    </location>
</feature>
<gene>
    <name evidence="2" type="ORF">BN8_06438</name>
</gene>
<feature type="transmembrane region" description="Helical" evidence="1">
    <location>
        <begin position="104"/>
        <end position="127"/>
    </location>
</feature>
<keyword evidence="1" id="KW-1133">Transmembrane helix</keyword>
<evidence type="ECO:0000313" key="2">
    <source>
        <dbReference type="EMBL" id="CCH57039.1"/>
    </source>
</evidence>
<proteinExistence type="predicted"/>
<feature type="transmembrane region" description="Helical" evidence="1">
    <location>
        <begin position="381"/>
        <end position="399"/>
    </location>
</feature>
<feature type="transmembrane region" description="Helical" evidence="1">
    <location>
        <begin position="27"/>
        <end position="46"/>
    </location>
</feature>
<feature type="transmembrane region" description="Helical" evidence="1">
    <location>
        <begin position="214"/>
        <end position="234"/>
    </location>
</feature>
<dbReference type="EMBL" id="CAIT01000010">
    <property type="protein sequence ID" value="CCH57039.1"/>
    <property type="molecule type" value="Genomic_DNA"/>
</dbReference>
<dbReference type="eggNOG" id="ENOG502Z7R2">
    <property type="taxonomic scope" value="Bacteria"/>
</dbReference>
<accession>I2GT10</accession>
<organism evidence="2 3">
    <name type="scientific">Fibrisoma limi BUZ 3</name>
    <dbReference type="NCBI Taxonomy" id="1185876"/>
    <lineage>
        <taxon>Bacteria</taxon>
        <taxon>Pseudomonadati</taxon>
        <taxon>Bacteroidota</taxon>
        <taxon>Cytophagia</taxon>
        <taxon>Cytophagales</taxon>
        <taxon>Spirosomataceae</taxon>
        <taxon>Fibrisoma</taxon>
    </lineage>
</organism>
<sequence>MESTIPSSFSPSTEAVRARSIDWRLGIPTYVYAVVFASLCIVWGLLWDIMWHISIGRDGLFAPPHLVMYVGAVVSGLFSGYQILSMTFRKNHPERAGSVRFWGIFYGSLGALYCVWGAMAMLTSAPFDDWWHNTYGLDVQILTPPHTVLVLGMMMVQFGAMIGVLALQNRTRSQTLANDLDQRRASRLKLLFGIAAGLLLTVLYVLLSENMGKWLMHNSLCYTTAAIAFPVYLLAVGRASLLKNPLTVITFVYMVTLLIPNWSLPLFPATPKLGPVYNPITTYQAFSFPLLLIVPAFALDQLMKRYKGNDWILAGLAAVVFMVLFLAVQWPFGEFLHTSPYARNWFFLSNAWSYDSSPDWKYRYKFHPSLLEPPAVFFKNFGFAILYAAISARIGLWWGNWMKRVVR</sequence>
<feature type="transmembrane region" description="Helical" evidence="1">
    <location>
        <begin position="246"/>
        <end position="264"/>
    </location>
</feature>
<keyword evidence="1" id="KW-0812">Transmembrane</keyword>
<dbReference type="AlphaFoldDB" id="I2GT10"/>
<feature type="transmembrane region" description="Helical" evidence="1">
    <location>
        <begin position="147"/>
        <end position="167"/>
    </location>
</feature>
<dbReference type="STRING" id="1185876.BN8_06438"/>
<protein>
    <submittedName>
        <fullName evidence="2">Uncharacterized protein</fullName>
    </submittedName>
</protein>
<feature type="transmembrane region" description="Helical" evidence="1">
    <location>
        <begin position="311"/>
        <end position="332"/>
    </location>
</feature>
<reference evidence="2 3" key="1">
    <citation type="journal article" date="2012" name="J. Bacteriol.">
        <title>Genome Sequence of the Filamentous Bacterium Fibrisoma limi BUZ 3T.</title>
        <authorList>
            <person name="Filippini M."/>
            <person name="Qi W."/>
            <person name="Jaenicke S."/>
            <person name="Goesmann A."/>
            <person name="Smits T.H."/>
            <person name="Bagheri H.C."/>
        </authorList>
    </citation>
    <scope>NUCLEOTIDE SEQUENCE [LARGE SCALE GENOMIC DNA]</scope>
    <source>
        <strain evidence="3">BUZ 3T</strain>
    </source>
</reference>
<feature type="transmembrane region" description="Helical" evidence="1">
    <location>
        <begin position="276"/>
        <end position="299"/>
    </location>
</feature>
<comment type="caution">
    <text evidence="2">The sequence shown here is derived from an EMBL/GenBank/DDBJ whole genome shotgun (WGS) entry which is preliminary data.</text>
</comment>
<dbReference type="RefSeq" id="WP_009285600.1">
    <property type="nucleotide sequence ID" value="NZ_CAIT01000010.1"/>
</dbReference>
<evidence type="ECO:0000256" key="1">
    <source>
        <dbReference type="SAM" id="Phobius"/>
    </source>
</evidence>
<evidence type="ECO:0000313" key="3">
    <source>
        <dbReference type="Proteomes" id="UP000009309"/>
    </source>
</evidence>
<name>I2GT10_9BACT</name>
<feature type="transmembrane region" description="Helical" evidence="1">
    <location>
        <begin position="188"/>
        <end position="208"/>
    </location>
</feature>